<dbReference type="Pfam" id="PF13411">
    <property type="entry name" value="MerR_1"/>
    <property type="match status" value="1"/>
</dbReference>
<dbReference type="InterPro" id="IPR000551">
    <property type="entry name" value="MerR-type_HTH_dom"/>
</dbReference>
<gene>
    <name evidence="3" type="ORF">J2Z21_002749</name>
</gene>
<protein>
    <submittedName>
        <fullName evidence="3">DNA-binding transcriptional MerR regulator</fullName>
    </submittedName>
</protein>
<dbReference type="SUPFAM" id="SSF46955">
    <property type="entry name" value="Putative DNA-binding domain"/>
    <property type="match status" value="1"/>
</dbReference>
<dbReference type="GO" id="GO:0003677">
    <property type="term" value="F:DNA binding"/>
    <property type="evidence" value="ECO:0007669"/>
    <property type="project" value="UniProtKB-KW"/>
</dbReference>
<dbReference type="InterPro" id="IPR009061">
    <property type="entry name" value="DNA-bd_dom_put_sf"/>
</dbReference>
<accession>A0ABS4LR30</accession>
<feature type="domain" description="HTH merR-type" evidence="2">
    <location>
        <begin position="1"/>
        <end position="70"/>
    </location>
</feature>
<dbReference type="PANTHER" id="PTHR30204:SF98">
    <property type="entry name" value="HTH-TYPE TRANSCRIPTIONAL REGULATOR ADHR"/>
    <property type="match status" value="1"/>
</dbReference>
<evidence type="ECO:0000313" key="4">
    <source>
        <dbReference type="Proteomes" id="UP001519309"/>
    </source>
</evidence>
<proteinExistence type="predicted"/>
<dbReference type="PANTHER" id="PTHR30204">
    <property type="entry name" value="REDOX-CYCLING DRUG-SENSING TRANSCRIPTIONAL ACTIVATOR SOXR"/>
    <property type="match status" value="1"/>
</dbReference>
<evidence type="ECO:0000256" key="1">
    <source>
        <dbReference type="ARBA" id="ARBA00023125"/>
    </source>
</evidence>
<dbReference type="PRINTS" id="PR00040">
    <property type="entry name" value="HTHMERR"/>
</dbReference>
<dbReference type="Proteomes" id="UP001519309">
    <property type="component" value="Unassembled WGS sequence"/>
</dbReference>
<dbReference type="PROSITE" id="PS50937">
    <property type="entry name" value="HTH_MERR_2"/>
    <property type="match status" value="1"/>
</dbReference>
<sequence length="162" mass="17956">MRLSELSERAGVSLATIKYYLREGLLPPGERVSATQADYGSGHLRRLLLVRALIQVGRVPVAGAREVLATVDDDTRSPNERQATAVRALPLLQGFGSQEERMEAAVALTVLGEPLLLALRRLAVAEKCERRGWRCRRSRSGCPPALRRARRLDHVRVVARRG</sequence>
<name>A0ABS4LR30_9ACTN</name>
<keyword evidence="1 3" id="KW-0238">DNA-binding</keyword>
<reference evidence="3 4" key="1">
    <citation type="submission" date="2021-03" db="EMBL/GenBank/DDBJ databases">
        <title>Genomic Encyclopedia of Type Strains, Phase IV (KMG-IV): sequencing the most valuable type-strain genomes for metagenomic binning, comparative biology and taxonomic classification.</title>
        <authorList>
            <person name="Goeker M."/>
        </authorList>
    </citation>
    <scope>NUCLEOTIDE SEQUENCE [LARGE SCALE GENOMIC DNA]</scope>
    <source>
        <strain evidence="3 4">DSM 40499</strain>
    </source>
</reference>
<dbReference type="EMBL" id="JAGGLP010000005">
    <property type="protein sequence ID" value="MBP2049813.1"/>
    <property type="molecule type" value="Genomic_DNA"/>
</dbReference>
<dbReference type="SMART" id="SM00422">
    <property type="entry name" value="HTH_MERR"/>
    <property type="match status" value="1"/>
</dbReference>
<dbReference type="Gene3D" id="1.10.1660.10">
    <property type="match status" value="1"/>
</dbReference>
<comment type="caution">
    <text evidence="3">The sequence shown here is derived from an EMBL/GenBank/DDBJ whole genome shotgun (WGS) entry which is preliminary data.</text>
</comment>
<keyword evidence="4" id="KW-1185">Reference proteome</keyword>
<evidence type="ECO:0000313" key="3">
    <source>
        <dbReference type="EMBL" id="MBP2049813.1"/>
    </source>
</evidence>
<dbReference type="InterPro" id="IPR047057">
    <property type="entry name" value="MerR_fam"/>
</dbReference>
<evidence type="ECO:0000259" key="2">
    <source>
        <dbReference type="PROSITE" id="PS50937"/>
    </source>
</evidence>
<organism evidence="3 4">
    <name type="scientific">Streptomyces griseochromogenes</name>
    <dbReference type="NCBI Taxonomy" id="68214"/>
    <lineage>
        <taxon>Bacteria</taxon>
        <taxon>Bacillati</taxon>
        <taxon>Actinomycetota</taxon>
        <taxon>Actinomycetes</taxon>
        <taxon>Kitasatosporales</taxon>
        <taxon>Streptomycetaceae</taxon>
        <taxon>Streptomyces</taxon>
    </lineage>
</organism>